<keyword evidence="3" id="KW-0805">Transcription regulation</keyword>
<dbReference type="Pfam" id="PF08280">
    <property type="entry name" value="HTH_Mga"/>
    <property type="match status" value="1"/>
</dbReference>
<gene>
    <name evidence="9" type="ORF">C0J00_09985</name>
</gene>
<dbReference type="InterPro" id="IPR002178">
    <property type="entry name" value="PTS_EIIA_type-2_dom"/>
</dbReference>
<dbReference type="OrthoDB" id="95158at2"/>
<reference evidence="9 10" key="2">
    <citation type="submission" date="2018-02" db="EMBL/GenBank/DDBJ databases">
        <title>Whole genome sequencing analysis of Streptococcus pluranimalium isolated from cattle infected mastitis in China.</title>
        <authorList>
            <person name="Zhang J.-R."/>
            <person name="Hu G.-Z."/>
        </authorList>
    </citation>
    <scope>NUCLEOTIDE SEQUENCE [LARGE SCALE GENOMIC DNA]</scope>
    <source>
        <strain evidence="9 10">TH11417</strain>
    </source>
</reference>
<dbReference type="InterPro" id="IPR036634">
    <property type="entry name" value="PRD_sf"/>
</dbReference>
<dbReference type="InterPro" id="IPR013011">
    <property type="entry name" value="PTS_EIIB_2"/>
</dbReference>
<feature type="domain" description="PTS EIIA type-2" evidence="6">
    <location>
        <begin position="474"/>
        <end position="617"/>
    </location>
</feature>
<dbReference type="GO" id="GO:0009401">
    <property type="term" value="P:phosphoenolpyruvate-dependent sugar phosphotransferase system"/>
    <property type="evidence" value="ECO:0007669"/>
    <property type="project" value="InterPro"/>
</dbReference>
<evidence type="ECO:0000256" key="2">
    <source>
        <dbReference type="ARBA" id="ARBA00022737"/>
    </source>
</evidence>
<dbReference type="Proteomes" id="UP000238956">
    <property type="component" value="Chromosome"/>
</dbReference>
<dbReference type="Gene3D" id="1.10.1790.10">
    <property type="entry name" value="PRD domain"/>
    <property type="match status" value="1"/>
</dbReference>
<dbReference type="Gene3D" id="3.40.50.2300">
    <property type="match status" value="1"/>
</dbReference>
<accession>A0A2L0D6D1</accession>
<evidence type="ECO:0000256" key="1">
    <source>
        <dbReference type="ARBA" id="ARBA00022679"/>
    </source>
</evidence>
<dbReference type="Pfam" id="PF05043">
    <property type="entry name" value="Mga"/>
    <property type="match status" value="1"/>
</dbReference>
<dbReference type="Pfam" id="PF00359">
    <property type="entry name" value="PTS_EIIA_2"/>
    <property type="match status" value="1"/>
</dbReference>
<dbReference type="SUPFAM" id="SSF55804">
    <property type="entry name" value="Phoshotransferase/anion transport protein"/>
    <property type="match status" value="1"/>
</dbReference>
<dbReference type="SUPFAM" id="SSF46785">
    <property type="entry name" value="Winged helix' DNA-binding domain"/>
    <property type="match status" value="1"/>
</dbReference>
<dbReference type="SUPFAM" id="SSF63520">
    <property type="entry name" value="PTS-regulatory domain, PRD"/>
    <property type="match status" value="1"/>
</dbReference>
<dbReference type="KEGG" id="splr:C0J00_09985"/>
<dbReference type="GO" id="GO:0008982">
    <property type="term" value="F:protein-N(PI)-phosphohistidine-sugar phosphotransferase activity"/>
    <property type="evidence" value="ECO:0007669"/>
    <property type="project" value="InterPro"/>
</dbReference>
<dbReference type="InterPro" id="IPR036390">
    <property type="entry name" value="WH_DNA-bd_sf"/>
</dbReference>
<dbReference type="RefSeq" id="WP_104968707.1">
    <property type="nucleotide sequence ID" value="NZ_CP025536.1"/>
</dbReference>
<dbReference type="GeneID" id="98394236"/>
<sequence>MAIVNRWYQILNILVGQPTISFREVQKELGVSQKTLLNSIDQLNEILDDDLHIKKQGNQLSLQVFNYSRLEEILAGSLRKESDFNSSSKRISYIIKRLLHATDPILIDDLADEVGVSRTTINKDLKQVKQLADDYQIVIIGKTNHGLSVQGDELQLRLFYCHNVYAYFDETTLSPETEQFLKECYQTYQLPKNVQDLLSKVIAIMIFRLQHHHLLENTIPYFSNGLRDSEIMEQLIFHIEMTYHISLSQYEQDFLAFPLNMQYIDNLPYQEVSNHIILNVFQEMMTRAKETFDFQINTEKLFVDMHMHLKFLLNRLIFHTQANDLFHGEIKEKYPLAYQLASDASTVLRDMFKYPIDSSEISYLALYFEMGLRKTKTEETFDSRKIAVVCTTGRGTATMINRQIRRVIGNEIVIDQYSEENFNPLQAEKYSAIFTTIPLKFQNISPPVIQLTNLFDDQWLRTRWEEISNWECKRFEHVQFKFIRLKSQKDYMQYLLKMANYLETENDVDRDFHRNILAREKKQSTIFGQGIAFPHTMHHKEQVTLLLGVLDETYQTSTEFVDLIFMLAIPKQSTPTIEEELLSLYDDIFRIANNDDIKQELKTLTSTDAFQSLIKCKGVLK</sequence>
<keyword evidence="1" id="KW-0808">Transferase</keyword>
<dbReference type="Gene3D" id="1.10.10.10">
    <property type="entry name" value="Winged helix-like DNA-binding domain superfamily/Winged helix DNA-binding domain"/>
    <property type="match status" value="1"/>
</dbReference>
<evidence type="ECO:0000259" key="6">
    <source>
        <dbReference type="PROSITE" id="PS51094"/>
    </source>
</evidence>
<evidence type="ECO:0000259" key="7">
    <source>
        <dbReference type="PROSITE" id="PS51099"/>
    </source>
</evidence>
<protein>
    <submittedName>
        <fullName evidence="9">Regulator</fullName>
    </submittedName>
</protein>
<dbReference type="CDD" id="cd05568">
    <property type="entry name" value="PTS_IIB_bgl_like"/>
    <property type="match status" value="1"/>
</dbReference>
<dbReference type="EMBL" id="CP025536">
    <property type="protein sequence ID" value="AUW97403.1"/>
    <property type="molecule type" value="Genomic_DNA"/>
</dbReference>
<dbReference type="PANTHER" id="PTHR30185:SF18">
    <property type="entry name" value="TRANSCRIPTIONAL REGULATOR MTLR"/>
    <property type="match status" value="1"/>
</dbReference>
<dbReference type="AlphaFoldDB" id="A0A2L0D6D1"/>
<keyword evidence="4" id="KW-0010">Activator</keyword>
<keyword evidence="10" id="KW-1185">Reference proteome</keyword>
<dbReference type="InterPro" id="IPR036388">
    <property type="entry name" value="WH-like_DNA-bd_sf"/>
</dbReference>
<dbReference type="InterPro" id="IPR011608">
    <property type="entry name" value="PRD"/>
</dbReference>
<dbReference type="PROSITE" id="PS51099">
    <property type="entry name" value="PTS_EIIB_TYPE_2"/>
    <property type="match status" value="1"/>
</dbReference>
<dbReference type="InterPro" id="IPR013199">
    <property type="entry name" value="HTH_Mga_DNA-bd_dom"/>
</dbReference>
<name>A0A2L0D6D1_9STRE</name>
<reference evidence="9 10" key="1">
    <citation type="submission" date="2017-12" db="EMBL/GenBank/DDBJ databases">
        <authorList>
            <person name="Hurst M.R.H."/>
        </authorList>
    </citation>
    <scope>NUCLEOTIDE SEQUENCE [LARGE SCALE GENOMIC DNA]</scope>
    <source>
        <strain evidence="9 10">TH11417</strain>
    </source>
</reference>
<evidence type="ECO:0000313" key="10">
    <source>
        <dbReference type="Proteomes" id="UP000238956"/>
    </source>
</evidence>
<evidence type="ECO:0000256" key="4">
    <source>
        <dbReference type="ARBA" id="ARBA00023159"/>
    </source>
</evidence>
<proteinExistence type="predicted"/>
<keyword evidence="2" id="KW-0677">Repeat</keyword>
<dbReference type="InterPro" id="IPR050661">
    <property type="entry name" value="BglG_antiterminators"/>
</dbReference>
<keyword evidence="5" id="KW-0804">Transcription</keyword>
<dbReference type="Pfam" id="PF00874">
    <property type="entry name" value="PRD"/>
    <property type="match status" value="1"/>
</dbReference>
<dbReference type="PROSITE" id="PS51372">
    <property type="entry name" value="PRD_2"/>
    <property type="match status" value="1"/>
</dbReference>
<evidence type="ECO:0000259" key="8">
    <source>
        <dbReference type="PROSITE" id="PS51372"/>
    </source>
</evidence>
<feature type="domain" description="PRD" evidence="8">
    <location>
        <begin position="272"/>
        <end position="378"/>
    </location>
</feature>
<organism evidence="9 10">
    <name type="scientific">Streptococcus pluranimalium</name>
    <dbReference type="NCBI Taxonomy" id="82348"/>
    <lineage>
        <taxon>Bacteria</taxon>
        <taxon>Bacillati</taxon>
        <taxon>Bacillota</taxon>
        <taxon>Bacilli</taxon>
        <taxon>Lactobacillales</taxon>
        <taxon>Streptococcaceae</taxon>
        <taxon>Streptococcus</taxon>
    </lineage>
</organism>
<dbReference type="SUPFAM" id="SSF52794">
    <property type="entry name" value="PTS system IIB component-like"/>
    <property type="match status" value="1"/>
</dbReference>
<feature type="domain" description="PTS EIIB type-2" evidence="7">
    <location>
        <begin position="384"/>
        <end position="472"/>
    </location>
</feature>
<dbReference type="GO" id="GO:0006355">
    <property type="term" value="P:regulation of DNA-templated transcription"/>
    <property type="evidence" value="ECO:0007669"/>
    <property type="project" value="InterPro"/>
</dbReference>
<dbReference type="PANTHER" id="PTHR30185">
    <property type="entry name" value="CRYPTIC BETA-GLUCOSIDE BGL OPERON ANTITERMINATOR"/>
    <property type="match status" value="1"/>
</dbReference>
<evidence type="ECO:0000256" key="5">
    <source>
        <dbReference type="ARBA" id="ARBA00023163"/>
    </source>
</evidence>
<dbReference type="InterPro" id="IPR036095">
    <property type="entry name" value="PTS_EIIB-like_sf"/>
</dbReference>
<evidence type="ECO:0000313" key="9">
    <source>
        <dbReference type="EMBL" id="AUW97403.1"/>
    </source>
</evidence>
<dbReference type="Gene3D" id="3.40.930.10">
    <property type="entry name" value="Mannitol-specific EII, Chain A"/>
    <property type="match status" value="1"/>
</dbReference>
<dbReference type="PROSITE" id="PS51094">
    <property type="entry name" value="PTS_EIIA_TYPE_2"/>
    <property type="match status" value="1"/>
</dbReference>
<dbReference type="InterPro" id="IPR007737">
    <property type="entry name" value="Mga_HTH"/>
</dbReference>
<evidence type="ECO:0000256" key="3">
    <source>
        <dbReference type="ARBA" id="ARBA00023015"/>
    </source>
</evidence>
<dbReference type="InterPro" id="IPR016152">
    <property type="entry name" value="PTrfase/Anion_transptr"/>
</dbReference>